<dbReference type="EMBL" id="AEON01000002">
    <property type="protein sequence ID" value="EFT82922.1"/>
    <property type="molecule type" value="Genomic_DNA"/>
</dbReference>
<dbReference type="AlphaFoldDB" id="E6K2D4"/>
<feature type="transmembrane region" description="Helical" evidence="1">
    <location>
        <begin position="110"/>
        <end position="134"/>
    </location>
</feature>
<keyword evidence="1" id="KW-0812">Transmembrane</keyword>
<keyword evidence="1" id="KW-1133">Transmembrane helix</keyword>
<proteinExistence type="predicted"/>
<sequence length="135" mass="15446">MVRMALVHLWCLLFHGESPIAKAMISPCRRALDCFVLPYIDFCIAFYCRPTSGRGVWPGVSLGIKATRRLFARSGRFVYSSFLLPGAVACWFVWWVACWCGGGLRTQERVLCYFLCLIDWAFLFGGVWLFLVIVF</sequence>
<accession>E6K2D4</accession>
<evidence type="ECO:0000313" key="3">
    <source>
        <dbReference type="Proteomes" id="UP000004946"/>
    </source>
</evidence>
<keyword evidence="1" id="KW-0472">Membrane</keyword>
<dbReference type="Proteomes" id="UP000004946">
    <property type="component" value="Chromosome"/>
</dbReference>
<feature type="transmembrane region" description="Helical" evidence="1">
    <location>
        <begin position="77"/>
        <end position="98"/>
    </location>
</feature>
<dbReference type="HOGENOM" id="CLU_1883760_0_0_11"/>
<comment type="caution">
    <text evidence="2">The sequence shown here is derived from an EMBL/GenBank/DDBJ whole genome shotgun (WGS) entry which is preliminary data.</text>
</comment>
<reference evidence="2 3" key="1">
    <citation type="submission" date="2010-12" db="EMBL/GenBank/DDBJ databases">
        <authorList>
            <person name="Muzny D."/>
            <person name="Qin X."/>
            <person name="Buhay C."/>
            <person name="Dugan-Rocha S."/>
            <person name="Ding Y."/>
            <person name="Chen G."/>
            <person name="Hawes A."/>
            <person name="Holder M."/>
            <person name="Jhangiani S."/>
            <person name="Johnson A."/>
            <person name="Khan Z."/>
            <person name="Li Z."/>
            <person name="Liu W."/>
            <person name="Liu X."/>
            <person name="Perez L."/>
            <person name="Shen H."/>
            <person name="Wang Q."/>
            <person name="Watt J."/>
            <person name="Xi L."/>
            <person name="Xin Y."/>
            <person name="Zhou J."/>
            <person name="Deng J."/>
            <person name="Jiang H."/>
            <person name="Liu Y."/>
            <person name="Qu J."/>
            <person name="Song X.-Z."/>
            <person name="Zhang L."/>
            <person name="Villasana D."/>
            <person name="Johnson A."/>
            <person name="Liu J."/>
            <person name="Liyanage D."/>
            <person name="Lorensuhewa L."/>
            <person name="Robinson T."/>
            <person name="Song A."/>
            <person name="Song B.-B."/>
            <person name="Dinh H."/>
            <person name="Thornton R."/>
            <person name="Coyle M."/>
            <person name="Francisco L."/>
            <person name="Jackson L."/>
            <person name="Javaid M."/>
            <person name="Korchina V."/>
            <person name="Kovar C."/>
            <person name="Mata R."/>
            <person name="Mathew T."/>
            <person name="Ngo R."/>
            <person name="Nguyen L."/>
            <person name="Nguyen N."/>
            <person name="Okwuonu G."/>
            <person name="Ongeri F."/>
            <person name="Pham C."/>
            <person name="Simmons D."/>
            <person name="Wilczek-Boney K."/>
            <person name="Hale W."/>
            <person name="Jakkamsetti A."/>
            <person name="Pham P."/>
            <person name="Ruth R."/>
            <person name="San Lucas F."/>
            <person name="Warren J."/>
            <person name="Zhang J."/>
            <person name="Zhao Z."/>
            <person name="Zhou C."/>
            <person name="Zhu D."/>
            <person name="Lee S."/>
            <person name="Bess C."/>
            <person name="Blankenburg K."/>
            <person name="Forbes L."/>
            <person name="Fu Q."/>
            <person name="Gubbala S."/>
            <person name="Hirani K."/>
            <person name="Jayaseelan J.C."/>
            <person name="Lara F."/>
            <person name="Munidasa M."/>
            <person name="Palculict T."/>
            <person name="Patil S."/>
            <person name="Pu L.-L."/>
            <person name="Saada N."/>
            <person name="Tang L."/>
            <person name="Weissenberger G."/>
            <person name="Zhu Y."/>
            <person name="Hemphill L."/>
            <person name="Shang Y."/>
            <person name="Youmans B."/>
            <person name="Ayvaz T."/>
            <person name="Ross M."/>
            <person name="Santibanez J."/>
            <person name="Aqrawi P."/>
            <person name="Gross S."/>
            <person name="Joshi V."/>
            <person name="Fowler G."/>
            <person name="Nazareth L."/>
            <person name="Reid J."/>
            <person name="Worley K."/>
            <person name="Petrosino J."/>
            <person name="Highlander S."/>
            <person name="Gibbs R."/>
        </authorList>
    </citation>
    <scope>NUCLEOTIDE SEQUENCE [LARGE SCALE GENOMIC DNA]</scope>
    <source>
        <strain evidence="2 3">DSM 10105</strain>
    </source>
</reference>
<gene>
    <name evidence="2" type="ORF">HMPREF0620_1607</name>
</gene>
<evidence type="ECO:0000313" key="2">
    <source>
        <dbReference type="EMBL" id="EFT82922.1"/>
    </source>
</evidence>
<keyword evidence="3" id="KW-1185">Reference proteome</keyword>
<organism evidence="2 3">
    <name type="scientific">Parascardovia denticolens DSM 10105 = JCM 12538</name>
    <dbReference type="NCBI Taxonomy" id="864564"/>
    <lineage>
        <taxon>Bacteria</taxon>
        <taxon>Bacillati</taxon>
        <taxon>Actinomycetota</taxon>
        <taxon>Actinomycetes</taxon>
        <taxon>Bifidobacteriales</taxon>
        <taxon>Bifidobacteriaceae</taxon>
        <taxon>Parascardovia</taxon>
    </lineage>
</organism>
<protein>
    <submittedName>
        <fullName evidence="2">Uncharacterized protein</fullName>
    </submittedName>
</protein>
<name>E6K2D4_PARDN</name>
<evidence type="ECO:0000256" key="1">
    <source>
        <dbReference type="SAM" id="Phobius"/>
    </source>
</evidence>